<name>A0A8R7ULN1_TRIUA</name>
<reference evidence="2" key="2">
    <citation type="submission" date="2018-03" db="EMBL/GenBank/DDBJ databases">
        <title>The Triticum urartu genome reveals the dynamic nature of wheat genome evolution.</title>
        <authorList>
            <person name="Ling H."/>
            <person name="Ma B."/>
            <person name="Shi X."/>
            <person name="Liu H."/>
            <person name="Dong L."/>
            <person name="Sun H."/>
            <person name="Cao Y."/>
            <person name="Gao Q."/>
            <person name="Zheng S."/>
            <person name="Li Y."/>
            <person name="Yu Y."/>
            <person name="Du H."/>
            <person name="Qi M."/>
            <person name="Li Y."/>
            <person name="Yu H."/>
            <person name="Cui Y."/>
            <person name="Wang N."/>
            <person name="Chen C."/>
            <person name="Wu H."/>
            <person name="Zhao Y."/>
            <person name="Zhang J."/>
            <person name="Li Y."/>
            <person name="Zhou W."/>
            <person name="Zhang B."/>
            <person name="Hu W."/>
            <person name="Eijk M."/>
            <person name="Tang J."/>
            <person name="Witsenboer H."/>
            <person name="Zhao S."/>
            <person name="Li Z."/>
            <person name="Zhang A."/>
            <person name="Wang D."/>
            <person name="Liang C."/>
        </authorList>
    </citation>
    <scope>NUCLEOTIDE SEQUENCE [LARGE SCALE GENOMIC DNA]</scope>
    <source>
        <strain evidence="2">cv. G1812</strain>
    </source>
</reference>
<feature type="compositionally biased region" description="Low complexity" evidence="1">
    <location>
        <begin position="163"/>
        <end position="177"/>
    </location>
</feature>
<protein>
    <submittedName>
        <fullName evidence="2">Uncharacterized protein</fullName>
    </submittedName>
</protein>
<evidence type="ECO:0000256" key="1">
    <source>
        <dbReference type="SAM" id="MobiDB-lite"/>
    </source>
</evidence>
<dbReference type="AlphaFoldDB" id="A0A8R7ULN1"/>
<organism evidence="2 3">
    <name type="scientific">Triticum urartu</name>
    <name type="common">Red wild einkorn</name>
    <name type="synonym">Crithodium urartu</name>
    <dbReference type="NCBI Taxonomy" id="4572"/>
    <lineage>
        <taxon>Eukaryota</taxon>
        <taxon>Viridiplantae</taxon>
        <taxon>Streptophyta</taxon>
        <taxon>Embryophyta</taxon>
        <taxon>Tracheophyta</taxon>
        <taxon>Spermatophyta</taxon>
        <taxon>Magnoliopsida</taxon>
        <taxon>Liliopsida</taxon>
        <taxon>Poales</taxon>
        <taxon>Poaceae</taxon>
        <taxon>BOP clade</taxon>
        <taxon>Pooideae</taxon>
        <taxon>Triticodae</taxon>
        <taxon>Triticeae</taxon>
        <taxon>Triticinae</taxon>
        <taxon>Triticum</taxon>
    </lineage>
</organism>
<evidence type="ECO:0000313" key="2">
    <source>
        <dbReference type="EnsemblPlants" id="TuG1812G0500003566.01.T01"/>
    </source>
</evidence>
<feature type="region of interest" description="Disordered" evidence="1">
    <location>
        <begin position="1"/>
        <end position="30"/>
    </location>
</feature>
<reference evidence="2" key="3">
    <citation type="submission" date="2022-06" db="UniProtKB">
        <authorList>
            <consortium name="EnsemblPlants"/>
        </authorList>
    </citation>
    <scope>IDENTIFICATION</scope>
</reference>
<feature type="compositionally biased region" description="Acidic residues" evidence="1">
    <location>
        <begin position="1"/>
        <end position="10"/>
    </location>
</feature>
<dbReference type="EnsemblPlants" id="TuG1812G0500003566.01.T01">
    <property type="protein sequence ID" value="TuG1812G0500003566.01.T01"/>
    <property type="gene ID" value="TuG1812G0500003566.01"/>
</dbReference>
<dbReference type="Proteomes" id="UP000015106">
    <property type="component" value="Chromosome 5"/>
</dbReference>
<evidence type="ECO:0000313" key="3">
    <source>
        <dbReference type="Proteomes" id="UP000015106"/>
    </source>
</evidence>
<reference evidence="3" key="1">
    <citation type="journal article" date="2013" name="Nature">
        <title>Draft genome of the wheat A-genome progenitor Triticum urartu.</title>
        <authorList>
            <person name="Ling H.Q."/>
            <person name="Zhao S."/>
            <person name="Liu D."/>
            <person name="Wang J."/>
            <person name="Sun H."/>
            <person name="Zhang C."/>
            <person name="Fan H."/>
            <person name="Li D."/>
            <person name="Dong L."/>
            <person name="Tao Y."/>
            <person name="Gao C."/>
            <person name="Wu H."/>
            <person name="Li Y."/>
            <person name="Cui Y."/>
            <person name="Guo X."/>
            <person name="Zheng S."/>
            <person name="Wang B."/>
            <person name="Yu K."/>
            <person name="Liang Q."/>
            <person name="Yang W."/>
            <person name="Lou X."/>
            <person name="Chen J."/>
            <person name="Feng M."/>
            <person name="Jian J."/>
            <person name="Zhang X."/>
            <person name="Luo G."/>
            <person name="Jiang Y."/>
            <person name="Liu J."/>
            <person name="Wang Z."/>
            <person name="Sha Y."/>
            <person name="Zhang B."/>
            <person name="Wu H."/>
            <person name="Tang D."/>
            <person name="Shen Q."/>
            <person name="Xue P."/>
            <person name="Zou S."/>
            <person name="Wang X."/>
            <person name="Liu X."/>
            <person name="Wang F."/>
            <person name="Yang Y."/>
            <person name="An X."/>
            <person name="Dong Z."/>
            <person name="Zhang K."/>
            <person name="Zhang X."/>
            <person name="Luo M.C."/>
            <person name="Dvorak J."/>
            <person name="Tong Y."/>
            <person name="Wang J."/>
            <person name="Yang H."/>
            <person name="Li Z."/>
            <person name="Wang D."/>
            <person name="Zhang A."/>
            <person name="Wang J."/>
        </authorList>
    </citation>
    <scope>NUCLEOTIDE SEQUENCE</scope>
    <source>
        <strain evidence="3">cv. G1812</strain>
    </source>
</reference>
<proteinExistence type="predicted"/>
<keyword evidence="3" id="KW-1185">Reference proteome</keyword>
<dbReference type="Gramene" id="TuG1812G0500003566.01.T01">
    <property type="protein sequence ID" value="TuG1812G0500003566.01.T01"/>
    <property type="gene ID" value="TuG1812G0500003566.01"/>
</dbReference>
<sequence>MAMEADDDDLWGAVTTSPSASPPPPSSAAAISTALSLNTRLQLLAATGVGGGSPFHPGGVGAGSPFHPGGGCYRNAAASPTSFFSLCRGLLPPHRARRRRPRAPRAGARDVLRPRRRRLARGPRRRRGRRRARGPAQEAHDQEPRVGVPLARAQAGPRHPDRVGGAPAARGERAAPPQVRPAQGFGGGVGAGEEDAAEGALGALLILLPSRGVEIEASSSSSHHRHYYYSHS</sequence>
<feature type="compositionally biased region" description="Basic residues" evidence="1">
    <location>
        <begin position="114"/>
        <end position="133"/>
    </location>
</feature>
<accession>A0A8R7ULN1</accession>
<feature type="region of interest" description="Disordered" evidence="1">
    <location>
        <begin position="95"/>
        <end position="191"/>
    </location>
</feature>